<feature type="transmembrane region" description="Helical" evidence="5">
    <location>
        <begin position="105"/>
        <end position="123"/>
    </location>
</feature>
<dbReference type="GO" id="GO:0016020">
    <property type="term" value="C:membrane"/>
    <property type="evidence" value="ECO:0007669"/>
    <property type="project" value="UniProtKB-SubCell"/>
</dbReference>
<dbReference type="InterPro" id="IPR032808">
    <property type="entry name" value="DoxX"/>
</dbReference>
<name>A0A4S3L0H0_9GAMM</name>
<dbReference type="EMBL" id="SMAF01000001">
    <property type="protein sequence ID" value="TCT01399.1"/>
    <property type="molecule type" value="Genomic_DNA"/>
</dbReference>
<keyword evidence="3 5" id="KW-1133">Transmembrane helix</keyword>
<evidence type="ECO:0000256" key="1">
    <source>
        <dbReference type="ARBA" id="ARBA00004141"/>
    </source>
</evidence>
<organism evidence="6 7">
    <name type="scientific">Pseudofulvimonas gallinarii</name>
    <dbReference type="NCBI Taxonomy" id="634155"/>
    <lineage>
        <taxon>Bacteria</taxon>
        <taxon>Pseudomonadati</taxon>
        <taxon>Pseudomonadota</taxon>
        <taxon>Gammaproteobacteria</taxon>
        <taxon>Lysobacterales</taxon>
        <taxon>Rhodanobacteraceae</taxon>
        <taxon>Pseudofulvimonas</taxon>
    </lineage>
</organism>
<dbReference type="OrthoDB" id="8778559at2"/>
<evidence type="ECO:0000256" key="2">
    <source>
        <dbReference type="ARBA" id="ARBA00022692"/>
    </source>
</evidence>
<evidence type="ECO:0000256" key="5">
    <source>
        <dbReference type="SAM" id="Phobius"/>
    </source>
</evidence>
<proteinExistence type="predicted"/>
<dbReference type="AlphaFoldDB" id="A0A4S3L0H0"/>
<accession>A0A4S3L0H0</accession>
<evidence type="ECO:0000256" key="4">
    <source>
        <dbReference type="ARBA" id="ARBA00023136"/>
    </source>
</evidence>
<feature type="transmembrane region" description="Helical" evidence="5">
    <location>
        <begin position="46"/>
        <end position="68"/>
    </location>
</feature>
<evidence type="ECO:0000256" key="3">
    <source>
        <dbReference type="ARBA" id="ARBA00022989"/>
    </source>
</evidence>
<comment type="subcellular location">
    <subcellularLocation>
        <location evidence="1">Membrane</location>
        <topology evidence="1">Multi-pass membrane protein</topology>
    </subcellularLocation>
</comment>
<protein>
    <submittedName>
        <fullName evidence="6">Putative oxidoreductase</fullName>
    </submittedName>
</protein>
<sequence length="131" mass="13896">MTVSDGTLWALLRLALAGLIAAHGWARLLNDAVAPFGAWLDGLGFMVGPGIAWGVTLYEIAGSLLLAVGWRIFPLTLGFIAIYLAGLFLVHLPAGWFVVGLGRNGMEYSVLLVCVLACVGLHYRQAGSKRG</sequence>
<reference evidence="6 7" key="1">
    <citation type="submission" date="2019-03" db="EMBL/GenBank/DDBJ databases">
        <title>Genomic Encyclopedia of Type Strains, Phase IV (KMG-IV): sequencing the most valuable type-strain genomes for metagenomic binning, comparative biology and taxonomic classification.</title>
        <authorList>
            <person name="Goeker M."/>
        </authorList>
    </citation>
    <scope>NUCLEOTIDE SEQUENCE [LARGE SCALE GENOMIC DNA]</scope>
    <source>
        <strain evidence="6 7">DSM 21944</strain>
    </source>
</reference>
<keyword evidence="7" id="KW-1185">Reference proteome</keyword>
<dbReference type="Proteomes" id="UP000294599">
    <property type="component" value="Unassembled WGS sequence"/>
</dbReference>
<evidence type="ECO:0000313" key="6">
    <source>
        <dbReference type="EMBL" id="TCT01399.1"/>
    </source>
</evidence>
<comment type="caution">
    <text evidence="6">The sequence shown here is derived from an EMBL/GenBank/DDBJ whole genome shotgun (WGS) entry which is preliminary data.</text>
</comment>
<dbReference type="RefSeq" id="WP_123521317.1">
    <property type="nucleotide sequence ID" value="NZ_JBHLWF010000005.1"/>
</dbReference>
<feature type="transmembrane region" description="Helical" evidence="5">
    <location>
        <begin position="75"/>
        <end position="99"/>
    </location>
</feature>
<keyword evidence="4 5" id="KW-0472">Membrane</keyword>
<keyword evidence="2 5" id="KW-0812">Transmembrane</keyword>
<evidence type="ECO:0000313" key="7">
    <source>
        <dbReference type="Proteomes" id="UP000294599"/>
    </source>
</evidence>
<gene>
    <name evidence="6" type="ORF">EDC25_101266</name>
</gene>
<dbReference type="Pfam" id="PF07681">
    <property type="entry name" value="DoxX"/>
    <property type="match status" value="1"/>
</dbReference>